<feature type="compositionally biased region" description="Polar residues" evidence="1">
    <location>
        <begin position="22"/>
        <end position="48"/>
    </location>
</feature>
<reference evidence="2" key="1">
    <citation type="journal article" date="2020" name="Stud. Mycol.">
        <title>101 Dothideomycetes genomes: a test case for predicting lifestyles and emergence of pathogens.</title>
        <authorList>
            <person name="Haridas S."/>
            <person name="Albert R."/>
            <person name="Binder M."/>
            <person name="Bloem J."/>
            <person name="Labutti K."/>
            <person name="Salamov A."/>
            <person name="Andreopoulos B."/>
            <person name="Baker S."/>
            <person name="Barry K."/>
            <person name="Bills G."/>
            <person name="Bluhm B."/>
            <person name="Cannon C."/>
            <person name="Castanera R."/>
            <person name="Culley D."/>
            <person name="Daum C."/>
            <person name="Ezra D."/>
            <person name="Gonzalez J."/>
            <person name="Henrissat B."/>
            <person name="Kuo A."/>
            <person name="Liang C."/>
            <person name="Lipzen A."/>
            <person name="Lutzoni F."/>
            <person name="Magnuson J."/>
            <person name="Mondo S."/>
            <person name="Nolan M."/>
            <person name="Ohm R."/>
            <person name="Pangilinan J."/>
            <person name="Park H.-J."/>
            <person name="Ramirez L."/>
            <person name="Alfaro M."/>
            <person name="Sun H."/>
            <person name="Tritt A."/>
            <person name="Yoshinaga Y."/>
            <person name="Zwiers L.-H."/>
            <person name="Turgeon B."/>
            <person name="Goodwin S."/>
            <person name="Spatafora J."/>
            <person name="Crous P."/>
            <person name="Grigoriev I."/>
        </authorList>
    </citation>
    <scope>NUCLEOTIDE SEQUENCE</scope>
    <source>
        <strain evidence="2">CBS 119687</strain>
    </source>
</reference>
<evidence type="ECO:0000313" key="3">
    <source>
        <dbReference type="Proteomes" id="UP000799771"/>
    </source>
</evidence>
<protein>
    <submittedName>
        <fullName evidence="2">Uncharacterized protein</fullName>
    </submittedName>
</protein>
<feature type="compositionally biased region" description="Polar residues" evidence="1">
    <location>
        <begin position="418"/>
        <end position="427"/>
    </location>
</feature>
<dbReference type="GeneID" id="54406508"/>
<feature type="compositionally biased region" description="Low complexity" evidence="1">
    <location>
        <begin position="278"/>
        <end position="298"/>
    </location>
</feature>
<feature type="region of interest" description="Disordered" evidence="1">
    <location>
        <begin position="1"/>
        <end position="427"/>
    </location>
</feature>
<feature type="compositionally biased region" description="Polar residues" evidence="1">
    <location>
        <begin position="104"/>
        <end position="124"/>
    </location>
</feature>
<feature type="compositionally biased region" description="Basic and acidic residues" evidence="1">
    <location>
        <begin position="299"/>
        <end position="328"/>
    </location>
</feature>
<dbReference type="RefSeq" id="XP_033521798.1">
    <property type="nucleotide sequence ID" value="XM_033666076.1"/>
</dbReference>
<proteinExistence type="predicted"/>
<keyword evidence="3" id="KW-1185">Reference proteome</keyword>
<evidence type="ECO:0000313" key="2">
    <source>
        <dbReference type="EMBL" id="KAF2127409.1"/>
    </source>
</evidence>
<organism evidence="2 3">
    <name type="scientific">Dothidotthia symphoricarpi CBS 119687</name>
    <dbReference type="NCBI Taxonomy" id="1392245"/>
    <lineage>
        <taxon>Eukaryota</taxon>
        <taxon>Fungi</taxon>
        <taxon>Dikarya</taxon>
        <taxon>Ascomycota</taxon>
        <taxon>Pezizomycotina</taxon>
        <taxon>Dothideomycetes</taxon>
        <taxon>Pleosporomycetidae</taxon>
        <taxon>Pleosporales</taxon>
        <taxon>Dothidotthiaceae</taxon>
        <taxon>Dothidotthia</taxon>
    </lineage>
</organism>
<sequence>MEGSSRPPAKLQKRKSRERNDATSAHMSGALNTPSANTSQPLAPNNMSAAEKERRSKWRMSNPFHSKDKYMDKSNDKYTDKSNDKPNDKPNDKSNDRKERLDSNVDSAYGSSEPSTSANPSFASNPRPASGEQWHPTPLPTPASTQAPTTSITAPTPPAQESYAPPPNPVYASQENISRETHQDIRTGNIVTTVTTTTTTTTTTTGPGGSTVVQQPVGTDPLRGSITSTTGPSPPSPAPPVLASYQQNPGHYQQSSDHQPHISIPGDSVPPMPTYLRQGQSLGHTQSLSQGQSQGQSQGHDHDHDHSYDHDHGHGYDRGHDHNLDHNHGHGQSLGQGHSQGQSLAPQVSNLESSSPPLPTKSNIRNRVELDSVSPGVERPNPMADPVSPMTAGSPTRANFSYPARAPPQGVPRHVPSQHFSTPQQPLGGSRSYGDLNHPAPVRVPVGQGSMQTQDYPQRQSTLANLKLAAAGIHGAGETLRGTFNDTFDRRYGGVDSAAHAKNLATIQAGRSEIEAAQFSHRSRPSLEVAQPPFQPQPLGTKTPYQGPPVSGSQIEGKSGKLNSLMRKMKDGSMVAIQRPGQE</sequence>
<accession>A0A6A6A699</accession>
<dbReference type="OrthoDB" id="4779541at2759"/>
<name>A0A6A6A699_9PLEO</name>
<feature type="compositionally biased region" description="Low complexity" evidence="1">
    <location>
        <begin position="330"/>
        <end position="344"/>
    </location>
</feature>
<feature type="compositionally biased region" description="Polar residues" evidence="1">
    <location>
        <begin position="345"/>
        <end position="365"/>
    </location>
</feature>
<gene>
    <name evidence="2" type="ORF">P153DRAFT_345060</name>
</gene>
<dbReference type="Proteomes" id="UP000799771">
    <property type="component" value="Unassembled WGS sequence"/>
</dbReference>
<evidence type="ECO:0000256" key="1">
    <source>
        <dbReference type="SAM" id="MobiDB-lite"/>
    </source>
</evidence>
<feature type="compositionally biased region" description="Polar residues" evidence="1">
    <location>
        <begin position="244"/>
        <end position="257"/>
    </location>
</feature>
<feature type="compositionally biased region" description="Low complexity" evidence="1">
    <location>
        <begin position="187"/>
        <end position="213"/>
    </location>
</feature>
<dbReference type="EMBL" id="ML977511">
    <property type="protein sequence ID" value="KAF2127409.1"/>
    <property type="molecule type" value="Genomic_DNA"/>
</dbReference>
<feature type="compositionally biased region" description="Basic and acidic residues" evidence="1">
    <location>
        <begin position="65"/>
        <end position="103"/>
    </location>
</feature>
<feature type="region of interest" description="Disordered" evidence="1">
    <location>
        <begin position="518"/>
        <end position="583"/>
    </location>
</feature>
<feature type="compositionally biased region" description="Low complexity" evidence="1">
    <location>
        <begin position="142"/>
        <end position="154"/>
    </location>
</feature>
<dbReference type="AlphaFoldDB" id="A0A6A6A699"/>